<comment type="subcellular location">
    <subcellularLocation>
        <location evidence="1 13">Cytoplasm</location>
    </subcellularLocation>
</comment>
<sequence length="519" mass="57070">MGLRVYNTLTRRVEEFAPLEAGHVRMYVCGPNLYGPSHVGHALSYLVFDVIRRYLEYRGYRVTHIQNFTDIEDRIIETARAQGTTIEALAGRYADRFLREMNALNIRRADHYPRATEAIPQMLDIIRALLARGFAYAVDGDVFFRVTAFPAYGRLSGRSLDEMQAGSRVEVDPRKEHPMDFVLWKAAKPGEPSWDSPWGRGRPGWHIECSAMSLAHLGNHLDIHGGGQDVVFPHHENEIAQSEAYTGAPPFVRFWVHNGLLRLTEGPEKMTRHLGNIVTIEEALGRYHPDAIRVFVLSSHYRSPATWSDASLEAATRGAERLRIAAEHAEAVLRSAAAGKGETRRASGLAPAADAARAAFEGAMDEDFNAPRALAAVFDLATALNKAADSVTQSPETAPATAELEAGSRMLRGLAGVLGLTLTASMSPAQQAALRRLAEDLVREQPGLFDPAHPLVDRLRAGGAGNAVSGEELVAFIADGRMRARQRKDWATGDAIRSRLDSLGILLEDTPTGFTWRLR</sequence>
<dbReference type="InterPro" id="IPR014729">
    <property type="entry name" value="Rossmann-like_a/b/a_fold"/>
</dbReference>
<comment type="caution">
    <text evidence="13">Lacks conserved residue(s) required for the propagation of feature annotation.</text>
</comment>
<dbReference type="CDD" id="cd00672">
    <property type="entry name" value="CysRS_core"/>
    <property type="match status" value="1"/>
</dbReference>
<dbReference type="GO" id="GO:0005524">
    <property type="term" value="F:ATP binding"/>
    <property type="evidence" value="ECO:0007669"/>
    <property type="project" value="UniProtKB-UniRule"/>
</dbReference>
<protein>
    <recommendedName>
        <fullName evidence="13">Cysteine--tRNA ligase</fullName>
        <ecNumber evidence="13">6.1.1.16</ecNumber>
    </recommendedName>
    <alternativeName>
        <fullName evidence="13">Cysteinyl-tRNA synthetase</fullName>
        <shortName evidence="13">CysRS</shortName>
    </alternativeName>
</protein>
<feature type="binding site" evidence="13">
    <location>
        <position position="209"/>
    </location>
    <ligand>
        <name>Zn(2+)</name>
        <dbReference type="ChEBI" id="CHEBI:29105"/>
    </ligand>
</feature>
<keyword evidence="7 13" id="KW-0547">Nucleotide-binding</keyword>
<evidence type="ECO:0000256" key="2">
    <source>
        <dbReference type="ARBA" id="ARBA00005594"/>
    </source>
</evidence>
<keyword evidence="8 13" id="KW-0862">Zinc</keyword>
<comment type="cofactor">
    <cofactor evidence="13">
        <name>Zn(2+)</name>
        <dbReference type="ChEBI" id="CHEBI:29105"/>
    </cofactor>
    <text evidence="13">Binds 1 zinc ion per subunit.</text>
</comment>
<dbReference type="InterPro" id="IPR009080">
    <property type="entry name" value="tRNAsynth_Ia_anticodon-bd"/>
</dbReference>
<evidence type="ECO:0000256" key="6">
    <source>
        <dbReference type="ARBA" id="ARBA00022723"/>
    </source>
</evidence>
<dbReference type="PANTHER" id="PTHR10890">
    <property type="entry name" value="CYSTEINYL-TRNA SYNTHETASE"/>
    <property type="match status" value="1"/>
</dbReference>
<evidence type="ECO:0000259" key="14">
    <source>
        <dbReference type="SMART" id="SM00840"/>
    </source>
</evidence>
<feature type="binding site" evidence="13">
    <location>
        <position position="29"/>
    </location>
    <ligand>
        <name>Zn(2+)</name>
        <dbReference type="ChEBI" id="CHEBI:29105"/>
    </ligand>
</feature>
<keyword evidence="6 13" id="KW-0479">Metal-binding</keyword>
<evidence type="ECO:0000313" key="16">
    <source>
        <dbReference type="Proteomes" id="UP000320048"/>
    </source>
</evidence>
<evidence type="ECO:0000256" key="7">
    <source>
        <dbReference type="ARBA" id="ARBA00022741"/>
    </source>
</evidence>
<organism evidence="15 16">
    <name type="scientific">Candidatus Segetimicrobium genomatis</name>
    <dbReference type="NCBI Taxonomy" id="2569760"/>
    <lineage>
        <taxon>Bacteria</taxon>
        <taxon>Bacillati</taxon>
        <taxon>Candidatus Sysuimicrobiota</taxon>
        <taxon>Candidatus Sysuimicrobiia</taxon>
        <taxon>Candidatus Sysuimicrobiales</taxon>
        <taxon>Candidatus Segetimicrobiaceae</taxon>
        <taxon>Candidatus Segetimicrobium</taxon>
    </lineage>
</organism>
<keyword evidence="5 13" id="KW-0436">Ligase</keyword>
<dbReference type="Pfam" id="PF09190">
    <property type="entry name" value="DALR_2"/>
    <property type="match status" value="1"/>
</dbReference>
<dbReference type="EC" id="6.1.1.16" evidence="13"/>
<dbReference type="InterPro" id="IPR015273">
    <property type="entry name" value="Cys-tRNA-synt_Ia_DALR"/>
</dbReference>
<comment type="catalytic activity">
    <reaction evidence="12 13">
        <text>tRNA(Cys) + L-cysteine + ATP = L-cysteinyl-tRNA(Cys) + AMP + diphosphate</text>
        <dbReference type="Rhea" id="RHEA:17773"/>
        <dbReference type="Rhea" id="RHEA-COMP:9661"/>
        <dbReference type="Rhea" id="RHEA-COMP:9679"/>
        <dbReference type="ChEBI" id="CHEBI:30616"/>
        <dbReference type="ChEBI" id="CHEBI:33019"/>
        <dbReference type="ChEBI" id="CHEBI:35235"/>
        <dbReference type="ChEBI" id="CHEBI:78442"/>
        <dbReference type="ChEBI" id="CHEBI:78517"/>
        <dbReference type="ChEBI" id="CHEBI:456215"/>
        <dbReference type="EC" id="6.1.1.16"/>
    </reaction>
</comment>
<dbReference type="Gene3D" id="3.40.50.620">
    <property type="entry name" value="HUPs"/>
    <property type="match status" value="1"/>
</dbReference>
<feature type="binding site" evidence="13">
    <location>
        <position position="238"/>
    </location>
    <ligand>
        <name>Zn(2+)</name>
        <dbReference type="ChEBI" id="CHEBI:29105"/>
    </ligand>
</feature>
<keyword evidence="11 13" id="KW-0030">Aminoacyl-tRNA synthetase</keyword>
<comment type="subunit">
    <text evidence="3 13">Monomer.</text>
</comment>
<evidence type="ECO:0000256" key="8">
    <source>
        <dbReference type="ARBA" id="ARBA00022833"/>
    </source>
</evidence>
<keyword evidence="10 13" id="KW-0648">Protein biosynthesis</keyword>
<accession>A0A537J4S1</accession>
<gene>
    <name evidence="13" type="primary">cysS</name>
    <name evidence="15" type="ORF">E6H04_12215</name>
</gene>
<dbReference type="InterPro" id="IPR015803">
    <property type="entry name" value="Cys-tRNA-ligase"/>
</dbReference>
<evidence type="ECO:0000256" key="11">
    <source>
        <dbReference type="ARBA" id="ARBA00023146"/>
    </source>
</evidence>
<reference evidence="15 16" key="1">
    <citation type="journal article" date="2019" name="Nat. Microbiol.">
        <title>Mediterranean grassland soil C-N compound turnover is dependent on rainfall and depth, and is mediated by genomically divergent microorganisms.</title>
        <authorList>
            <person name="Diamond S."/>
            <person name="Andeer P.F."/>
            <person name="Li Z."/>
            <person name="Crits-Christoph A."/>
            <person name="Burstein D."/>
            <person name="Anantharaman K."/>
            <person name="Lane K.R."/>
            <person name="Thomas B.C."/>
            <person name="Pan C."/>
            <person name="Northen T.R."/>
            <person name="Banfield J.F."/>
        </authorList>
    </citation>
    <scope>NUCLEOTIDE SEQUENCE [LARGE SCALE GENOMIC DNA]</scope>
    <source>
        <strain evidence="15">NP_7</strain>
    </source>
</reference>
<evidence type="ECO:0000256" key="13">
    <source>
        <dbReference type="HAMAP-Rule" id="MF_00041"/>
    </source>
</evidence>
<comment type="similarity">
    <text evidence="2 13">Belongs to the class-I aminoacyl-tRNA synthetase family.</text>
</comment>
<dbReference type="Pfam" id="PF01406">
    <property type="entry name" value="tRNA-synt_1e"/>
    <property type="match status" value="1"/>
</dbReference>
<dbReference type="NCBIfam" id="TIGR00435">
    <property type="entry name" value="cysS"/>
    <property type="match status" value="1"/>
</dbReference>
<dbReference type="GO" id="GO:0005829">
    <property type="term" value="C:cytosol"/>
    <property type="evidence" value="ECO:0007669"/>
    <property type="project" value="TreeGrafter"/>
</dbReference>
<name>A0A537J4S1_9BACT</name>
<evidence type="ECO:0000256" key="9">
    <source>
        <dbReference type="ARBA" id="ARBA00022840"/>
    </source>
</evidence>
<dbReference type="PRINTS" id="PR00983">
    <property type="entry name" value="TRNASYNTHCYS"/>
</dbReference>
<dbReference type="GO" id="GO:0004817">
    <property type="term" value="F:cysteine-tRNA ligase activity"/>
    <property type="evidence" value="ECO:0007669"/>
    <property type="project" value="UniProtKB-UniRule"/>
</dbReference>
<evidence type="ECO:0000256" key="5">
    <source>
        <dbReference type="ARBA" id="ARBA00022598"/>
    </source>
</evidence>
<dbReference type="HAMAP" id="MF_00041">
    <property type="entry name" value="Cys_tRNA_synth"/>
    <property type="match status" value="1"/>
</dbReference>
<dbReference type="InterPro" id="IPR024909">
    <property type="entry name" value="Cys-tRNA/MSH_ligase"/>
</dbReference>
<dbReference type="PANTHER" id="PTHR10890:SF3">
    <property type="entry name" value="CYSTEINE--TRNA LIGASE, CYTOPLASMIC"/>
    <property type="match status" value="1"/>
</dbReference>
<dbReference type="Proteomes" id="UP000320048">
    <property type="component" value="Unassembled WGS sequence"/>
</dbReference>
<evidence type="ECO:0000256" key="1">
    <source>
        <dbReference type="ARBA" id="ARBA00004496"/>
    </source>
</evidence>
<dbReference type="SUPFAM" id="SSF52374">
    <property type="entry name" value="Nucleotidylyl transferase"/>
    <property type="match status" value="1"/>
</dbReference>
<evidence type="ECO:0000256" key="10">
    <source>
        <dbReference type="ARBA" id="ARBA00022917"/>
    </source>
</evidence>
<keyword evidence="4 13" id="KW-0963">Cytoplasm</keyword>
<dbReference type="SMART" id="SM00840">
    <property type="entry name" value="DALR_2"/>
    <property type="match status" value="1"/>
</dbReference>
<dbReference type="AlphaFoldDB" id="A0A537J4S1"/>
<dbReference type="SUPFAM" id="SSF47323">
    <property type="entry name" value="Anticodon-binding domain of a subclass of class I aminoacyl-tRNA synthetases"/>
    <property type="match status" value="1"/>
</dbReference>
<dbReference type="EMBL" id="VBAO01000363">
    <property type="protein sequence ID" value="TMI78559.1"/>
    <property type="molecule type" value="Genomic_DNA"/>
</dbReference>
<evidence type="ECO:0000313" key="15">
    <source>
        <dbReference type="EMBL" id="TMI78559.1"/>
    </source>
</evidence>
<comment type="caution">
    <text evidence="15">The sequence shown here is derived from an EMBL/GenBank/DDBJ whole genome shotgun (WGS) entry which is preliminary data.</text>
</comment>
<evidence type="ECO:0000256" key="3">
    <source>
        <dbReference type="ARBA" id="ARBA00011245"/>
    </source>
</evidence>
<feature type="domain" description="Cysteinyl-tRNA synthetase class Ia DALR" evidence="14">
    <location>
        <begin position="359"/>
        <end position="432"/>
    </location>
</feature>
<evidence type="ECO:0000256" key="12">
    <source>
        <dbReference type="ARBA" id="ARBA00047398"/>
    </source>
</evidence>
<proteinExistence type="inferred from homology"/>
<dbReference type="InterPro" id="IPR032678">
    <property type="entry name" value="tRNA-synt_1_cat_dom"/>
</dbReference>
<feature type="binding site" evidence="13">
    <location>
        <position position="234"/>
    </location>
    <ligand>
        <name>Zn(2+)</name>
        <dbReference type="ChEBI" id="CHEBI:29105"/>
    </ligand>
</feature>
<dbReference type="Gene3D" id="1.20.120.1910">
    <property type="entry name" value="Cysteine-tRNA ligase, C-terminal anti-codon recognition domain"/>
    <property type="match status" value="1"/>
</dbReference>
<keyword evidence="9 13" id="KW-0067">ATP-binding</keyword>
<dbReference type="GO" id="GO:0006423">
    <property type="term" value="P:cysteinyl-tRNA aminoacylation"/>
    <property type="evidence" value="ECO:0007669"/>
    <property type="project" value="UniProtKB-UniRule"/>
</dbReference>
<dbReference type="GO" id="GO:0008270">
    <property type="term" value="F:zinc ion binding"/>
    <property type="evidence" value="ECO:0007669"/>
    <property type="project" value="UniProtKB-UniRule"/>
</dbReference>
<evidence type="ECO:0000256" key="4">
    <source>
        <dbReference type="ARBA" id="ARBA00022490"/>
    </source>
</evidence>
<dbReference type="FunFam" id="3.40.50.620:FF:000130">
    <property type="entry name" value="Cysteine--tRNA ligase"/>
    <property type="match status" value="1"/>
</dbReference>